<evidence type="ECO:0000256" key="3">
    <source>
        <dbReference type="ARBA" id="ARBA00022679"/>
    </source>
</evidence>
<evidence type="ECO:0000259" key="7">
    <source>
        <dbReference type="Pfam" id="PF00456"/>
    </source>
</evidence>
<dbReference type="EMBL" id="JBHSQO010000001">
    <property type="protein sequence ID" value="MFC6087766.1"/>
    <property type="molecule type" value="Genomic_DNA"/>
</dbReference>
<evidence type="ECO:0000313" key="9">
    <source>
        <dbReference type="Proteomes" id="UP001596220"/>
    </source>
</evidence>
<dbReference type="Pfam" id="PF00456">
    <property type="entry name" value="Transketolase_N"/>
    <property type="match status" value="1"/>
</dbReference>
<accession>A0ABW1NX00</accession>
<protein>
    <submittedName>
        <fullName evidence="8">Transketolase</fullName>
    </submittedName>
</protein>
<proteinExistence type="inferred from homology"/>
<name>A0ABW1NX00_9PSEU</name>
<dbReference type="InterPro" id="IPR005474">
    <property type="entry name" value="Transketolase_N"/>
</dbReference>
<dbReference type="PANTHER" id="PTHR47514:SF1">
    <property type="entry name" value="TRANSKETOLASE N-TERMINAL SECTION-RELATED"/>
    <property type="match status" value="1"/>
</dbReference>
<evidence type="ECO:0000256" key="1">
    <source>
        <dbReference type="ARBA" id="ARBA00001964"/>
    </source>
</evidence>
<evidence type="ECO:0000313" key="8">
    <source>
        <dbReference type="EMBL" id="MFC6087766.1"/>
    </source>
</evidence>
<comment type="similarity">
    <text evidence="2">Belongs to the transketolase family.</text>
</comment>
<evidence type="ECO:0000256" key="5">
    <source>
        <dbReference type="ARBA" id="ARBA00023052"/>
    </source>
</evidence>
<dbReference type="Proteomes" id="UP001596220">
    <property type="component" value="Unassembled WGS sequence"/>
</dbReference>
<feature type="compositionally biased region" description="Basic and acidic residues" evidence="6">
    <location>
        <begin position="11"/>
        <end position="21"/>
    </location>
</feature>
<dbReference type="PROSITE" id="PS00801">
    <property type="entry name" value="TRANSKETOLASE_1"/>
    <property type="match status" value="1"/>
</dbReference>
<dbReference type="SUPFAM" id="SSF52518">
    <property type="entry name" value="Thiamin diphosphate-binding fold (THDP-binding)"/>
    <property type="match status" value="1"/>
</dbReference>
<feature type="compositionally biased region" description="Polar residues" evidence="6">
    <location>
        <begin position="1"/>
        <end position="10"/>
    </location>
</feature>
<dbReference type="PANTHER" id="PTHR47514">
    <property type="entry name" value="TRANSKETOLASE N-TERMINAL SECTION-RELATED"/>
    <property type="match status" value="1"/>
</dbReference>
<keyword evidence="3" id="KW-0808">Transferase</keyword>
<organism evidence="8 9">
    <name type="scientific">Saccharothrix lopnurensis</name>
    <dbReference type="NCBI Taxonomy" id="1670621"/>
    <lineage>
        <taxon>Bacteria</taxon>
        <taxon>Bacillati</taxon>
        <taxon>Actinomycetota</taxon>
        <taxon>Actinomycetes</taxon>
        <taxon>Pseudonocardiales</taxon>
        <taxon>Pseudonocardiaceae</taxon>
        <taxon>Saccharothrix</taxon>
    </lineage>
</organism>
<dbReference type="Gene3D" id="3.40.50.970">
    <property type="match status" value="1"/>
</dbReference>
<evidence type="ECO:0000256" key="2">
    <source>
        <dbReference type="ARBA" id="ARBA00007131"/>
    </source>
</evidence>
<evidence type="ECO:0000256" key="4">
    <source>
        <dbReference type="ARBA" id="ARBA00022723"/>
    </source>
</evidence>
<dbReference type="CDD" id="cd02012">
    <property type="entry name" value="TPP_TK"/>
    <property type="match status" value="1"/>
</dbReference>
<comment type="cofactor">
    <cofactor evidence="1">
        <name>thiamine diphosphate</name>
        <dbReference type="ChEBI" id="CHEBI:58937"/>
    </cofactor>
</comment>
<keyword evidence="4" id="KW-0479">Metal-binding</keyword>
<keyword evidence="9" id="KW-1185">Reference proteome</keyword>
<keyword evidence="5" id="KW-0786">Thiamine pyrophosphate</keyword>
<sequence>MKVSPDSSVLTRERPRVSGNADRERLHTLSRKIRATALEMIHIAGSGHIGSSLSSVDIMTVLRFGQMRWRSAVDRDVFVLSKGHAVPAWYATLMVAGDLDPALIGTLRTLDSPLQGHPDRTRCEYVDVSTGALGQGLSVALGRAEAKTLKGASGHVYCLVGDGECQEGQIWEAAMYAGARGVPNLTLIVDGNGRQSDGTVRATMDLMPLSDKLRSFRWSVREVDGHAHQALEKALTLARTDTTGPSAIIAHTHKGHLGPGRTALDGAHSGLFDEVGLRDALRYLESGR</sequence>
<dbReference type="RefSeq" id="WP_380631672.1">
    <property type="nucleotide sequence ID" value="NZ_JBHSQO010000001.1"/>
</dbReference>
<feature type="region of interest" description="Disordered" evidence="6">
    <location>
        <begin position="1"/>
        <end position="21"/>
    </location>
</feature>
<gene>
    <name evidence="8" type="ORF">ACFP3R_00605</name>
</gene>
<dbReference type="InterPro" id="IPR049557">
    <property type="entry name" value="Transketolase_CS"/>
</dbReference>
<feature type="domain" description="Transketolase N-terminal" evidence="7">
    <location>
        <begin position="31"/>
        <end position="270"/>
    </location>
</feature>
<dbReference type="InterPro" id="IPR029061">
    <property type="entry name" value="THDP-binding"/>
</dbReference>
<reference evidence="9" key="1">
    <citation type="journal article" date="2019" name="Int. J. Syst. Evol. Microbiol.">
        <title>The Global Catalogue of Microorganisms (GCM) 10K type strain sequencing project: providing services to taxonomists for standard genome sequencing and annotation.</title>
        <authorList>
            <consortium name="The Broad Institute Genomics Platform"/>
            <consortium name="The Broad Institute Genome Sequencing Center for Infectious Disease"/>
            <person name="Wu L."/>
            <person name="Ma J."/>
        </authorList>
    </citation>
    <scope>NUCLEOTIDE SEQUENCE [LARGE SCALE GENOMIC DNA]</scope>
    <source>
        <strain evidence="9">CGMCC 4.7246</strain>
    </source>
</reference>
<evidence type="ECO:0000256" key="6">
    <source>
        <dbReference type="SAM" id="MobiDB-lite"/>
    </source>
</evidence>
<comment type="caution">
    <text evidence="8">The sequence shown here is derived from an EMBL/GenBank/DDBJ whole genome shotgun (WGS) entry which is preliminary data.</text>
</comment>